<gene>
    <name evidence="1" type="ORF">PHYBLDRAFT_175189</name>
</gene>
<dbReference type="AlphaFoldDB" id="A0A167JNP3"/>
<name>A0A167JNP3_PHYB8</name>
<reference evidence="2" key="1">
    <citation type="submission" date="2015-06" db="EMBL/GenBank/DDBJ databases">
        <title>Expansion of signal transduction pathways in fungi by whole-genome duplication.</title>
        <authorList>
            <consortium name="DOE Joint Genome Institute"/>
            <person name="Corrochano L.M."/>
            <person name="Kuo A."/>
            <person name="Marcet-Houben M."/>
            <person name="Polaino S."/>
            <person name="Salamov A."/>
            <person name="Villalobos J.M."/>
            <person name="Alvarez M.I."/>
            <person name="Avalos J."/>
            <person name="Benito E.P."/>
            <person name="Benoit I."/>
            <person name="Burger G."/>
            <person name="Camino L.P."/>
            <person name="Canovas D."/>
            <person name="Cerda-Olmedo E."/>
            <person name="Cheng J.-F."/>
            <person name="Dominguez A."/>
            <person name="Elias M."/>
            <person name="Eslava A.P."/>
            <person name="Glaser F."/>
            <person name="Grimwood J."/>
            <person name="Gutierrez G."/>
            <person name="Heitman J."/>
            <person name="Henrissat B."/>
            <person name="Iturriaga E.A."/>
            <person name="Lang B.F."/>
            <person name="Lavin J.L."/>
            <person name="Lee S."/>
            <person name="Li W."/>
            <person name="Lindquist E."/>
            <person name="Lopez-Garcia S."/>
            <person name="Luque E.M."/>
            <person name="Marcos A.T."/>
            <person name="Martin J."/>
            <person name="McCluskey K."/>
            <person name="Medina H.R."/>
            <person name="Miralles-Duran A."/>
            <person name="Miyazaki A."/>
            <person name="Munoz-Torres E."/>
            <person name="Oguiza J.A."/>
            <person name="Ohm R."/>
            <person name="Olmedo M."/>
            <person name="Orejas M."/>
            <person name="Ortiz-Castellanos L."/>
            <person name="Pisabarro A.G."/>
            <person name="Rodriguez-Romero J."/>
            <person name="Ruiz-Herrera J."/>
            <person name="Ruiz-Vazquez R."/>
            <person name="Sanz C."/>
            <person name="Schackwitz W."/>
            <person name="Schmutz J."/>
            <person name="Shahriari M."/>
            <person name="Shelest E."/>
            <person name="Silva-Franco F."/>
            <person name="Soanes D."/>
            <person name="Syed K."/>
            <person name="Tagua V.G."/>
            <person name="Talbot N.J."/>
            <person name="Thon M."/>
            <person name="De vries R.P."/>
            <person name="Wiebenga A."/>
            <person name="Yadav J.S."/>
            <person name="Braun E.L."/>
            <person name="Baker S."/>
            <person name="Garre V."/>
            <person name="Horwitz B."/>
            <person name="Torres-Martinez S."/>
            <person name="Idnurm A."/>
            <person name="Herrera-Estrella A."/>
            <person name="Gabaldon T."/>
            <person name="Grigoriev I.V."/>
        </authorList>
    </citation>
    <scope>NUCLEOTIDE SEQUENCE [LARGE SCALE GENOMIC DNA]</scope>
    <source>
        <strain evidence="2">NRRL 1555(-)</strain>
    </source>
</reference>
<dbReference type="InParanoid" id="A0A167JNP3"/>
<dbReference type="RefSeq" id="XP_018284417.1">
    <property type="nucleotide sequence ID" value="XM_018437443.1"/>
</dbReference>
<proteinExistence type="predicted"/>
<accession>A0A167JNP3</accession>
<evidence type="ECO:0000313" key="1">
    <source>
        <dbReference type="EMBL" id="OAD66377.1"/>
    </source>
</evidence>
<organism evidence="1 2">
    <name type="scientific">Phycomyces blakesleeanus (strain ATCC 8743b / DSM 1359 / FGSC 10004 / NBRC 33097 / NRRL 1555)</name>
    <dbReference type="NCBI Taxonomy" id="763407"/>
    <lineage>
        <taxon>Eukaryota</taxon>
        <taxon>Fungi</taxon>
        <taxon>Fungi incertae sedis</taxon>
        <taxon>Mucoromycota</taxon>
        <taxon>Mucoromycotina</taxon>
        <taxon>Mucoromycetes</taxon>
        <taxon>Mucorales</taxon>
        <taxon>Phycomycetaceae</taxon>
        <taxon>Phycomyces</taxon>
    </lineage>
</organism>
<sequence length="108" mass="12242">MARFATKDGKSKETYAGHIKYIFVHDFSPQPTATNFFHYLNSQHYKAPYHQLKTEQGMVLCEPTFVKYNSKNILPVHCILLSVAIGDHVSDDGTAKVIVISLPRKLYA</sequence>
<dbReference type="Proteomes" id="UP000077315">
    <property type="component" value="Unassembled WGS sequence"/>
</dbReference>
<protein>
    <submittedName>
        <fullName evidence="1">Uncharacterized protein</fullName>
    </submittedName>
</protein>
<dbReference type="EMBL" id="KV441003">
    <property type="protein sequence ID" value="OAD66377.1"/>
    <property type="molecule type" value="Genomic_DNA"/>
</dbReference>
<keyword evidence="2" id="KW-1185">Reference proteome</keyword>
<dbReference type="GeneID" id="28998349"/>
<dbReference type="VEuPathDB" id="FungiDB:PHYBLDRAFT_175189"/>
<evidence type="ECO:0000313" key="2">
    <source>
        <dbReference type="Proteomes" id="UP000077315"/>
    </source>
</evidence>